<accession>A0A162BQE7</accession>
<dbReference type="Proteomes" id="UP000076858">
    <property type="component" value="Unassembled WGS sequence"/>
</dbReference>
<evidence type="ECO:0000259" key="1">
    <source>
        <dbReference type="PROSITE" id="PS50878"/>
    </source>
</evidence>
<feature type="domain" description="Reverse transcriptase" evidence="1">
    <location>
        <begin position="35"/>
        <end position="257"/>
    </location>
</feature>
<dbReference type="OrthoDB" id="10067100at2759"/>
<dbReference type="Pfam" id="PF00078">
    <property type="entry name" value="RVT_1"/>
    <property type="match status" value="1"/>
</dbReference>
<dbReference type="AlphaFoldDB" id="A0A162BQE7"/>
<feature type="non-terminal residue" evidence="2">
    <location>
        <position position="257"/>
    </location>
</feature>
<gene>
    <name evidence="2" type="ORF">APZ42_009706</name>
</gene>
<reference evidence="2 3" key="1">
    <citation type="submission" date="2016-03" db="EMBL/GenBank/DDBJ databases">
        <title>EvidentialGene: Evidence-directed Construction of Genes on Genomes.</title>
        <authorList>
            <person name="Gilbert D.G."/>
            <person name="Choi J.-H."/>
            <person name="Mockaitis K."/>
            <person name="Colbourne J."/>
            <person name="Pfrender M."/>
        </authorList>
    </citation>
    <scope>NUCLEOTIDE SEQUENCE [LARGE SCALE GENOMIC DNA]</scope>
    <source>
        <strain evidence="2 3">Xinb3</strain>
        <tissue evidence="2">Complete organism</tissue>
    </source>
</reference>
<proteinExistence type="predicted"/>
<name>A0A162BQE7_9CRUS</name>
<dbReference type="InterPro" id="IPR043502">
    <property type="entry name" value="DNA/RNA_pol_sf"/>
</dbReference>
<dbReference type="EMBL" id="LRGB01025977">
    <property type="protein sequence ID" value="KZR96130.1"/>
    <property type="molecule type" value="Genomic_DNA"/>
</dbReference>
<dbReference type="GO" id="GO:0071897">
    <property type="term" value="P:DNA biosynthetic process"/>
    <property type="evidence" value="ECO:0007669"/>
    <property type="project" value="UniProtKB-ARBA"/>
</dbReference>
<protein>
    <recommendedName>
        <fullName evidence="1">Reverse transcriptase domain-containing protein</fullName>
    </recommendedName>
</protein>
<dbReference type="PROSITE" id="PS50878">
    <property type="entry name" value="RT_POL"/>
    <property type="match status" value="1"/>
</dbReference>
<dbReference type="InterPro" id="IPR000477">
    <property type="entry name" value="RT_dom"/>
</dbReference>
<organism evidence="2 3">
    <name type="scientific">Daphnia magna</name>
    <dbReference type="NCBI Taxonomy" id="35525"/>
    <lineage>
        <taxon>Eukaryota</taxon>
        <taxon>Metazoa</taxon>
        <taxon>Ecdysozoa</taxon>
        <taxon>Arthropoda</taxon>
        <taxon>Crustacea</taxon>
        <taxon>Branchiopoda</taxon>
        <taxon>Diplostraca</taxon>
        <taxon>Cladocera</taxon>
        <taxon>Anomopoda</taxon>
        <taxon>Daphniidae</taxon>
        <taxon>Daphnia</taxon>
    </lineage>
</organism>
<dbReference type="SUPFAM" id="SSF56672">
    <property type="entry name" value="DNA/RNA polymerases"/>
    <property type="match status" value="1"/>
</dbReference>
<dbReference type="PANTHER" id="PTHR19446">
    <property type="entry name" value="REVERSE TRANSCRIPTASES"/>
    <property type="match status" value="1"/>
</dbReference>
<keyword evidence="3" id="KW-1185">Reference proteome</keyword>
<comment type="caution">
    <text evidence="2">The sequence shown here is derived from an EMBL/GenBank/DDBJ whole genome shotgun (WGS) entry which is preliminary data.</text>
</comment>
<dbReference type="CDD" id="cd01650">
    <property type="entry name" value="RT_nLTR_like"/>
    <property type="match status" value="1"/>
</dbReference>
<sequence length="257" mass="28437">NLRRTTNTSPGVDGLEYRHLRAIDPNCILLETVCKMVWKLGFPNCWKTSRTVPIFKNGDTSDSSNFRPISLLPTIYKLFSGVISQRITEVASDLAWLSPEQKGFLSGVHGIQEHTQLLQTVVKETKTKRKEMSIAWLDICNAFGSVSHAVLNELFTSLPIPEDLRRILVDIYSGNRMDFAVGKESMRILPTAGVRQGDALSSPIFNLASDPLDRAGKSNINPGFLLFGSHVKTTAYADDIAVVTNSPSELQNILNAF</sequence>
<evidence type="ECO:0000313" key="3">
    <source>
        <dbReference type="Proteomes" id="UP000076858"/>
    </source>
</evidence>
<dbReference type="STRING" id="35525.A0A162BQE7"/>
<feature type="non-terminal residue" evidence="2">
    <location>
        <position position="1"/>
    </location>
</feature>
<evidence type="ECO:0000313" key="2">
    <source>
        <dbReference type="EMBL" id="KZR96130.1"/>
    </source>
</evidence>